<keyword evidence="3" id="KW-1185">Reference proteome</keyword>
<comment type="caution">
    <text evidence="2">The sequence shown here is derived from an EMBL/GenBank/DDBJ whole genome shotgun (WGS) entry which is preliminary data.</text>
</comment>
<evidence type="ECO:0000313" key="3">
    <source>
        <dbReference type="Proteomes" id="UP001221898"/>
    </source>
</evidence>
<organism evidence="2 3">
    <name type="scientific">Aldrovandia affinis</name>
    <dbReference type="NCBI Taxonomy" id="143900"/>
    <lineage>
        <taxon>Eukaryota</taxon>
        <taxon>Metazoa</taxon>
        <taxon>Chordata</taxon>
        <taxon>Craniata</taxon>
        <taxon>Vertebrata</taxon>
        <taxon>Euteleostomi</taxon>
        <taxon>Actinopterygii</taxon>
        <taxon>Neopterygii</taxon>
        <taxon>Teleostei</taxon>
        <taxon>Notacanthiformes</taxon>
        <taxon>Halosauridae</taxon>
        <taxon>Aldrovandia</taxon>
    </lineage>
</organism>
<sequence length="139" mass="14976">MQHGEGGGGEPVGRGRAEEVYLRRQPWTLVYLRSPPLVRSAPDPGSAPARSSSSTMLVNSQTEAAGRPADTTPVNRLCDPASTQTSLPVALWVLVPTPPAARLGDRWCSPGDGLRGRGDRPCGCHMTLWDGVDFLWDVW</sequence>
<reference evidence="2" key="1">
    <citation type="journal article" date="2023" name="Science">
        <title>Genome structures resolve the early diversification of teleost fishes.</title>
        <authorList>
            <person name="Parey E."/>
            <person name="Louis A."/>
            <person name="Montfort J."/>
            <person name="Bouchez O."/>
            <person name="Roques C."/>
            <person name="Iampietro C."/>
            <person name="Lluch J."/>
            <person name="Castinel A."/>
            <person name="Donnadieu C."/>
            <person name="Desvignes T."/>
            <person name="Floi Bucao C."/>
            <person name="Jouanno E."/>
            <person name="Wen M."/>
            <person name="Mejri S."/>
            <person name="Dirks R."/>
            <person name="Jansen H."/>
            <person name="Henkel C."/>
            <person name="Chen W.J."/>
            <person name="Zahm M."/>
            <person name="Cabau C."/>
            <person name="Klopp C."/>
            <person name="Thompson A.W."/>
            <person name="Robinson-Rechavi M."/>
            <person name="Braasch I."/>
            <person name="Lecointre G."/>
            <person name="Bobe J."/>
            <person name="Postlethwait J.H."/>
            <person name="Berthelot C."/>
            <person name="Roest Crollius H."/>
            <person name="Guiguen Y."/>
        </authorList>
    </citation>
    <scope>NUCLEOTIDE SEQUENCE</scope>
    <source>
        <strain evidence="2">NC1722</strain>
    </source>
</reference>
<accession>A0AAD7S460</accession>
<dbReference type="EMBL" id="JAINUG010000116">
    <property type="protein sequence ID" value="KAJ8395452.1"/>
    <property type="molecule type" value="Genomic_DNA"/>
</dbReference>
<dbReference type="AlphaFoldDB" id="A0AAD7S460"/>
<proteinExistence type="predicted"/>
<gene>
    <name evidence="2" type="ORF">AAFF_G00031860</name>
</gene>
<evidence type="ECO:0000256" key="1">
    <source>
        <dbReference type="SAM" id="MobiDB-lite"/>
    </source>
</evidence>
<protein>
    <submittedName>
        <fullName evidence="2">Uncharacterized protein</fullName>
    </submittedName>
</protein>
<feature type="region of interest" description="Disordered" evidence="1">
    <location>
        <begin position="36"/>
        <end position="80"/>
    </location>
</feature>
<evidence type="ECO:0000313" key="2">
    <source>
        <dbReference type="EMBL" id="KAJ8395452.1"/>
    </source>
</evidence>
<name>A0AAD7S460_9TELE</name>
<dbReference type="Proteomes" id="UP001221898">
    <property type="component" value="Unassembled WGS sequence"/>
</dbReference>
<feature type="compositionally biased region" description="Polar residues" evidence="1">
    <location>
        <begin position="49"/>
        <end position="63"/>
    </location>
</feature>